<gene>
    <name evidence="2" type="ORF">RM532_08990</name>
</gene>
<accession>A0ABU3C0L9</accession>
<reference evidence="2 3" key="1">
    <citation type="submission" date="2023-09" db="EMBL/GenBank/DDBJ databases">
        <authorList>
            <person name="Rey-Velasco X."/>
        </authorList>
    </citation>
    <scope>NUCLEOTIDE SEQUENCE [LARGE SCALE GENOMIC DNA]</scope>
    <source>
        <strain evidence="2 3">W335</strain>
    </source>
</reference>
<feature type="region of interest" description="Disordered" evidence="1">
    <location>
        <begin position="463"/>
        <end position="506"/>
    </location>
</feature>
<evidence type="ECO:0000313" key="2">
    <source>
        <dbReference type="EMBL" id="MDT0635094.1"/>
    </source>
</evidence>
<dbReference type="RefSeq" id="WP_311652946.1">
    <property type="nucleotide sequence ID" value="NZ_JAVRIB010000008.1"/>
</dbReference>
<proteinExistence type="predicted"/>
<dbReference type="InterPro" id="IPR006429">
    <property type="entry name" value="Phage_lambda_portal"/>
</dbReference>
<name>A0ABU3C0L9_9GAMM</name>
<evidence type="ECO:0000256" key="1">
    <source>
        <dbReference type="SAM" id="MobiDB-lite"/>
    </source>
</evidence>
<dbReference type="Pfam" id="PF05136">
    <property type="entry name" value="Phage_portal_2"/>
    <property type="match status" value="1"/>
</dbReference>
<keyword evidence="3" id="KW-1185">Reference proteome</keyword>
<protein>
    <submittedName>
        <fullName evidence="2">Phage portal protein</fullName>
    </submittedName>
</protein>
<comment type="caution">
    <text evidence="2">The sequence shown here is derived from an EMBL/GenBank/DDBJ whole genome shotgun (WGS) entry which is preliminary data.</text>
</comment>
<dbReference type="Proteomes" id="UP001251857">
    <property type="component" value="Unassembled WGS sequence"/>
</dbReference>
<sequence length="506" mass="56378">MNWLDRAIASVAPVYGKRRMEARAALGRYEAARPSRNRKLIRDHASGDVHVQRDAAQLRSSARDLERNHDLARGVLSVMTRNIVGAQGIGIEPAPRMRDGSINTDLARDLRGLHHEWCKRPEVTWCHGFASMQRLACRAWLRDGEMFGQLLSGGVPGLDHGTAVPFSVEMLEADLVPLDYEYPSERIRQGVELNAWGRKVAYHVYKGHPGDGGLVFGSLFPALKRVGADRIVHPYMADRISQVRGVSIFASIITRLMDVKDYEESERVAAKVAASMAGYICKGTPDLYEGPATDAEKNRPQMKFSPGMIFDDLLPGEEIGTIDTKRPSDQVSDFRNAMLRAAASGADVGYSSVSRNYDGTYSAQRQELVEQWAAYAVLADQFVAQFVRPIWERFVFAAAAAGQIRVTRDIDVQHLADADFRVPPMPWIDPVKEAKALKILVDNKFKSRQQVIRERGGSWDDVISQWGEENRDAGSEGLSLEPDAAADDPTTEQDDDEESNNRRQRA</sequence>
<dbReference type="NCBIfam" id="TIGR01539">
    <property type="entry name" value="portal_lambda"/>
    <property type="match status" value="1"/>
</dbReference>
<evidence type="ECO:0000313" key="3">
    <source>
        <dbReference type="Proteomes" id="UP001251857"/>
    </source>
</evidence>
<organism evidence="2 3">
    <name type="scientific">Spectribacter hydrogenoxidans</name>
    <dbReference type="NCBI Taxonomy" id="3075608"/>
    <lineage>
        <taxon>Bacteria</taxon>
        <taxon>Pseudomonadati</taxon>
        <taxon>Pseudomonadota</taxon>
        <taxon>Gammaproteobacteria</taxon>
        <taxon>Salinisphaerales</taxon>
        <taxon>Salinisphaeraceae</taxon>
        <taxon>Spectribacter</taxon>
    </lineage>
</organism>
<dbReference type="EMBL" id="JAVRIB010000008">
    <property type="protein sequence ID" value="MDT0635094.1"/>
    <property type="molecule type" value="Genomic_DNA"/>
</dbReference>
<feature type="compositionally biased region" description="Acidic residues" evidence="1">
    <location>
        <begin position="484"/>
        <end position="498"/>
    </location>
</feature>